<accession>A0ABQ7IN17</accession>
<gene>
    <name evidence="1" type="ORF">EAE98_005793</name>
</gene>
<evidence type="ECO:0000313" key="2">
    <source>
        <dbReference type="Proteomes" id="UP000783213"/>
    </source>
</evidence>
<reference evidence="1 2" key="1">
    <citation type="journal article" date="2020" name="Genome Biol. Evol.">
        <title>Comparative genomics of Sclerotiniaceae.</title>
        <authorList>
            <person name="Valero Jimenez C.A."/>
            <person name="Steentjes M."/>
            <person name="Scholten O.E."/>
            <person name="Van Kan J.A.L."/>
        </authorList>
    </citation>
    <scope>NUCLEOTIDE SEQUENCE [LARGE SCALE GENOMIC DNA]</scope>
    <source>
        <strain evidence="1 2">B1</strain>
    </source>
</reference>
<comment type="caution">
    <text evidence="1">The sequence shown here is derived from an EMBL/GenBank/DDBJ whole genome shotgun (WGS) entry which is preliminary data.</text>
</comment>
<proteinExistence type="predicted"/>
<dbReference type="EMBL" id="RCSX01000011">
    <property type="protein sequence ID" value="KAF7928737.1"/>
    <property type="molecule type" value="Genomic_DNA"/>
</dbReference>
<organism evidence="1 2">
    <name type="scientific">Botrytis deweyae</name>
    <dbReference type="NCBI Taxonomy" id="2478750"/>
    <lineage>
        <taxon>Eukaryota</taxon>
        <taxon>Fungi</taxon>
        <taxon>Dikarya</taxon>
        <taxon>Ascomycota</taxon>
        <taxon>Pezizomycotina</taxon>
        <taxon>Leotiomycetes</taxon>
        <taxon>Helotiales</taxon>
        <taxon>Sclerotiniaceae</taxon>
        <taxon>Botrytis</taxon>
    </lineage>
</organism>
<keyword evidence="2" id="KW-1185">Reference proteome</keyword>
<protein>
    <submittedName>
        <fullName evidence="1">Uncharacterized protein</fullName>
    </submittedName>
</protein>
<dbReference type="GeneID" id="62232567"/>
<dbReference type="RefSeq" id="XP_038810516.1">
    <property type="nucleotide sequence ID" value="XM_038953415.1"/>
</dbReference>
<dbReference type="Proteomes" id="UP000783213">
    <property type="component" value="Unassembled WGS sequence"/>
</dbReference>
<name>A0ABQ7IN17_9HELO</name>
<sequence length="103" mass="12133">MPDHGELRIKSHRVHRMYRLPMTSNQRSKAIGRLKPAVVVNLLLATTKLNFNSKYWSTSTYRGRKIDIMLFEPFKLLEEERKRGAREEKFCVTVKWRTSPNAA</sequence>
<evidence type="ECO:0000313" key="1">
    <source>
        <dbReference type="EMBL" id="KAF7928737.1"/>
    </source>
</evidence>